<gene>
    <name evidence="1" type="ORF">ARMSODRAFT_1089965</name>
</gene>
<sequence>MVRGRTSGVFILVAQPPAPPTGKPRIRYGQLRTVFLPKWISLTVTSILRPSSLVFSNDPPPDLEAKRVEEFLHNHLRELSKQDEEIARGSALLNQLTNKRRHLQQYITAHQGILSPIRTFPPEILAEIFMQTLDDAYDVFDTKRGPWALGHVCRRWKDASRSSPALWASLSIENLHLQPQLRHANLPAILEDVLTLTSNQELSITYSLQSVIISDTKHSSKNYRLQTLWCNQRADSWDILQLLFDILVSHSTRWKTARLVIPFALGRRLQKARGSLASLVSIDLSPCIPAHLGSSCFDTKTIDVLSTAPKLQALTVTPIPTTIILPPIPCPQLRYLAHSFSALAMEHIQLLTEAPLLETYKADFSWDSNGFTAVTPFTHNSLRRLELCCRDSDLSFLESLTCPSLEELALDLYYINRLEYILYNFDRRSGCRLRQLSVKFKDPGGVDTWLLNKFKPKRAERDLASLPSLAVLHITIETGQEETPEILKGVIRLIEAWLDTGTSVGLRSVSVIIGKDNWTESEIEDKLNILCRFKDEGFDISLKRNGKQEV</sequence>
<dbReference type="Proteomes" id="UP000218334">
    <property type="component" value="Unassembled WGS sequence"/>
</dbReference>
<accession>A0A2H3B8N4</accession>
<proteinExistence type="predicted"/>
<evidence type="ECO:0000313" key="2">
    <source>
        <dbReference type="Proteomes" id="UP000218334"/>
    </source>
</evidence>
<evidence type="ECO:0000313" key="1">
    <source>
        <dbReference type="EMBL" id="PBK60967.1"/>
    </source>
</evidence>
<dbReference type="InterPro" id="IPR036047">
    <property type="entry name" value="F-box-like_dom_sf"/>
</dbReference>
<dbReference type="EMBL" id="KZ293480">
    <property type="protein sequence ID" value="PBK60967.1"/>
    <property type="molecule type" value="Genomic_DNA"/>
</dbReference>
<dbReference type="SUPFAM" id="SSF81383">
    <property type="entry name" value="F-box domain"/>
    <property type="match status" value="1"/>
</dbReference>
<keyword evidence="2" id="KW-1185">Reference proteome</keyword>
<protein>
    <submittedName>
        <fullName evidence="1">Uncharacterized protein</fullName>
    </submittedName>
</protein>
<dbReference type="AlphaFoldDB" id="A0A2H3B8N4"/>
<reference evidence="2" key="1">
    <citation type="journal article" date="2017" name="Nat. Ecol. Evol.">
        <title>Genome expansion and lineage-specific genetic innovations in the forest pathogenic fungi Armillaria.</title>
        <authorList>
            <person name="Sipos G."/>
            <person name="Prasanna A.N."/>
            <person name="Walter M.C."/>
            <person name="O'Connor E."/>
            <person name="Balint B."/>
            <person name="Krizsan K."/>
            <person name="Kiss B."/>
            <person name="Hess J."/>
            <person name="Varga T."/>
            <person name="Slot J."/>
            <person name="Riley R."/>
            <person name="Boka B."/>
            <person name="Rigling D."/>
            <person name="Barry K."/>
            <person name="Lee J."/>
            <person name="Mihaltcheva S."/>
            <person name="LaButti K."/>
            <person name="Lipzen A."/>
            <person name="Waldron R."/>
            <person name="Moloney N.M."/>
            <person name="Sperisen C."/>
            <person name="Kredics L."/>
            <person name="Vagvoelgyi C."/>
            <person name="Patrignani A."/>
            <person name="Fitzpatrick D."/>
            <person name="Nagy I."/>
            <person name="Doyle S."/>
            <person name="Anderson J.B."/>
            <person name="Grigoriev I.V."/>
            <person name="Gueldener U."/>
            <person name="Muensterkoetter M."/>
            <person name="Nagy L.G."/>
        </authorList>
    </citation>
    <scope>NUCLEOTIDE SEQUENCE [LARGE SCALE GENOMIC DNA]</scope>
    <source>
        <strain evidence="2">28-4</strain>
    </source>
</reference>
<dbReference type="STRING" id="1076256.A0A2H3B8N4"/>
<name>A0A2H3B8N4_9AGAR</name>
<organism evidence="1 2">
    <name type="scientific">Armillaria solidipes</name>
    <dbReference type="NCBI Taxonomy" id="1076256"/>
    <lineage>
        <taxon>Eukaryota</taxon>
        <taxon>Fungi</taxon>
        <taxon>Dikarya</taxon>
        <taxon>Basidiomycota</taxon>
        <taxon>Agaricomycotina</taxon>
        <taxon>Agaricomycetes</taxon>
        <taxon>Agaricomycetidae</taxon>
        <taxon>Agaricales</taxon>
        <taxon>Marasmiineae</taxon>
        <taxon>Physalacriaceae</taxon>
        <taxon>Armillaria</taxon>
    </lineage>
</organism>